<gene>
    <name evidence="1" type="ORF">BT96DRAFT_772232</name>
</gene>
<dbReference type="OrthoDB" id="2962022at2759"/>
<dbReference type="EMBL" id="ML769630">
    <property type="protein sequence ID" value="KAE9391283.1"/>
    <property type="molecule type" value="Genomic_DNA"/>
</dbReference>
<keyword evidence="2" id="KW-1185">Reference proteome</keyword>
<dbReference type="Proteomes" id="UP000799118">
    <property type="component" value="Unassembled WGS sequence"/>
</dbReference>
<feature type="non-terminal residue" evidence="1">
    <location>
        <position position="113"/>
    </location>
</feature>
<feature type="non-terminal residue" evidence="1">
    <location>
        <position position="1"/>
    </location>
</feature>
<accession>A0A6A4H0P9</accession>
<protein>
    <submittedName>
        <fullName evidence="1">Uncharacterized protein</fullName>
    </submittedName>
</protein>
<reference evidence="1" key="1">
    <citation type="journal article" date="2019" name="Environ. Microbiol.">
        <title>Fungal ecological strategies reflected in gene transcription - a case study of two litter decomposers.</title>
        <authorList>
            <person name="Barbi F."/>
            <person name="Kohler A."/>
            <person name="Barry K."/>
            <person name="Baskaran P."/>
            <person name="Daum C."/>
            <person name="Fauchery L."/>
            <person name="Ihrmark K."/>
            <person name="Kuo A."/>
            <person name="LaButti K."/>
            <person name="Lipzen A."/>
            <person name="Morin E."/>
            <person name="Grigoriev I.V."/>
            <person name="Henrissat B."/>
            <person name="Lindahl B."/>
            <person name="Martin F."/>
        </authorList>
    </citation>
    <scope>NUCLEOTIDE SEQUENCE</scope>
    <source>
        <strain evidence="1">JB14</strain>
    </source>
</reference>
<dbReference type="AlphaFoldDB" id="A0A6A4H0P9"/>
<sequence length="113" mass="12882">IGLIWDHKNYSCAYEALLSILLDIWLYNPQKWTSNFKGCNRYLNAVAQGFKEITGKKKTIENVRHDLRNQLNTDFGSENFPYGPVGTNLGLLLSKCMSDDIVPTSRHVICNQC</sequence>
<name>A0A6A4H0P9_9AGAR</name>
<evidence type="ECO:0000313" key="1">
    <source>
        <dbReference type="EMBL" id="KAE9391283.1"/>
    </source>
</evidence>
<organism evidence="1 2">
    <name type="scientific">Gymnopus androsaceus JB14</name>
    <dbReference type="NCBI Taxonomy" id="1447944"/>
    <lineage>
        <taxon>Eukaryota</taxon>
        <taxon>Fungi</taxon>
        <taxon>Dikarya</taxon>
        <taxon>Basidiomycota</taxon>
        <taxon>Agaricomycotina</taxon>
        <taxon>Agaricomycetes</taxon>
        <taxon>Agaricomycetidae</taxon>
        <taxon>Agaricales</taxon>
        <taxon>Marasmiineae</taxon>
        <taxon>Omphalotaceae</taxon>
        <taxon>Gymnopus</taxon>
    </lineage>
</organism>
<evidence type="ECO:0000313" key="2">
    <source>
        <dbReference type="Proteomes" id="UP000799118"/>
    </source>
</evidence>
<proteinExistence type="predicted"/>